<gene>
    <name evidence="1" type="ORF">SD77_3049</name>
</gene>
<sequence length="48" mass="5357">MRQRQKIQKLLRVTRKAEGARSAATGKYSSAKEVFLASRAEGYLSASR</sequence>
<name>A0ABR5AWS6_BACBA</name>
<comment type="caution">
    <text evidence="1">The sequence shown here is derived from an EMBL/GenBank/DDBJ whole genome shotgun (WGS) entry which is preliminary data.</text>
</comment>
<organism evidence="1 2">
    <name type="scientific">Bacillus badius</name>
    <dbReference type="NCBI Taxonomy" id="1455"/>
    <lineage>
        <taxon>Bacteria</taxon>
        <taxon>Bacillati</taxon>
        <taxon>Bacillota</taxon>
        <taxon>Bacilli</taxon>
        <taxon>Bacillales</taxon>
        <taxon>Bacillaceae</taxon>
        <taxon>Pseudobacillus</taxon>
    </lineage>
</organism>
<evidence type="ECO:0000313" key="1">
    <source>
        <dbReference type="EMBL" id="KIL79183.1"/>
    </source>
</evidence>
<proteinExistence type="predicted"/>
<reference evidence="1 2" key="1">
    <citation type="submission" date="2015-01" db="EMBL/GenBank/DDBJ databases">
        <title>Genome Assembly of Bacillus badius MTCC 1458.</title>
        <authorList>
            <person name="Verma A."/>
            <person name="Khatri I."/>
            <person name="Mual P."/>
            <person name="Subramanian S."/>
            <person name="Krishnamurthi S."/>
        </authorList>
    </citation>
    <scope>NUCLEOTIDE SEQUENCE [LARGE SCALE GENOMIC DNA]</scope>
    <source>
        <strain evidence="1 2">MTCC 1458</strain>
    </source>
</reference>
<accession>A0ABR5AWS6</accession>
<protein>
    <submittedName>
        <fullName evidence="1">Uncharacterized protein</fullName>
    </submittedName>
</protein>
<evidence type="ECO:0000313" key="2">
    <source>
        <dbReference type="Proteomes" id="UP000031982"/>
    </source>
</evidence>
<dbReference type="EMBL" id="JXLP01000003">
    <property type="protein sequence ID" value="KIL79183.1"/>
    <property type="molecule type" value="Genomic_DNA"/>
</dbReference>
<dbReference type="Proteomes" id="UP000031982">
    <property type="component" value="Unassembled WGS sequence"/>
</dbReference>
<keyword evidence="2" id="KW-1185">Reference proteome</keyword>